<evidence type="ECO:0000259" key="1">
    <source>
        <dbReference type="Pfam" id="PF16860"/>
    </source>
</evidence>
<dbReference type="PANTHER" id="PTHR47106">
    <property type="entry name" value="COILED-COIL-HELIX-COILED-COIL-HELIX DOMAIN-CONTAINING PROTEIN 5"/>
    <property type="match status" value="1"/>
</dbReference>
<dbReference type="HOGENOM" id="CLU_165152_0_0_1"/>
<dbReference type="InParanoid" id="B3RP73"/>
<dbReference type="EMBL" id="DS985242">
    <property type="protein sequence ID" value="EDV28141.1"/>
    <property type="molecule type" value="Genomic_DNA"/>
</dbReference>
<dbReference type="PhylomeDB" id="B3RP73"/>
<feature type="domain" description="IMS import disulfide relay-system CHCH-CHCH-like Cx9C" evidence="1">
    <location>
        <begin position="15"/>
        <end position="58"/>
    </location>
</feature>
<dbReference type="Gene3D" id="1.10.287.2900">
    <property type="match status" value="2"/>
</dbReference>
<proteinExistence type="predicted"/>
<dbReference type="KEGG" id="tad:TRIADDRAFT_63656"/>
<accession>B3RP73</accession>
<organism evidence="2 3">
    <name type="scientific">Trichoplax adhaerens</name>
    <name type="common">Trichoplax reptans</name>
    <dbReference type="NCBI Taxonomy" id="10228"/>
    <lineage>
        <taxon>Eukaryota</taxon>
        <taxon>Metazoa</taxon>
        <taxon>Placozoa</taxon>
        <taxon>Uniplacotomia</taxon>
        <taxon>Trichoplacea</taxon>
        <taxon>Trichoplacidae</taxon>
        <taxon>Trichoplax</taxon>
    </lineage>
</organism>
<dbReference type="PANTHER" id="PTHR47106:SF1">
    <property type="entry name" value="COILED-COIL-HELIX-COILED-COIL-HELIX DOMAIN-CONTAINING PROTEIN 5"/>
    <property type="match status" value="1"/>
</dbReference>
<sequence>MADDETAVPLEEAINFAAQGCMSEVEAYADCVSKNRRTWYKECKEHKFNLNKCTAESPIIVTIKRECSAGYNLCLRDNPTNPYACNKELRAFAKCAKDILEKATAEGQ</sequence>
<dbReference type="RefSeq" id="XP_002109975.1">
    <property type="nucleotide sequence ID" value="XM_002109939.1"/>
</dbReference>
<dbReference type="GeneID" id="6750633"/>
<dbReference type="CTD" id="6750633"/>
<protein>
    <recommendedName>
        <fullName evidence="1">IMS import disulfide relay-system CHCH-CHCH-like Cx9C domain-containing protein</fullName>
    </recommendedName>
</protein>
<dbReference type="GO" id="GO:0045333">
    <property type="term" value="P:cellular respiration"/>
    <property type="evidence" value="ECO:0000318"/>
    <property type="project" value="GO_Central"/>
</dbReference>
<dbReference type="Proteomes" id="UP000009022">
    <property type="component" value="Unassembled WGS sequence"/>
</dbReference>
<keyword evidence="3" id="KW-1185">Reference proteome</keyword>
<dbReference type="FunCoup" id="B3RP73">
    <property type="interactions" value="367"/>
</dbReference>
<dbReference type="AlphaFoldDB" id="B3RP73"/>
<dbReference type="InterPro" id="IPR031731">
    <property type="entry name" value="CX9C"/>
</dbReference>
<dbReference type="InterPro" id="IPR052848">
    <property type="entry name" value="CHCH_domain-containing_protein"/>
</dbReference>
<dbReference type="eggNOG" id="ENOG502S5BR">
    <property type="taxonomic scope" value="Eukaryota"/>
</dbReference>
<evidence type="ECO:0000313" key="2">
    <source>
        <dbReference type="EMBL" id="EDV28141.1"/>
    </source>
</evidence>
<gene>
    <name evidence="2" type="ORF">TRIADDRAFT_63656</name>
</gene>
<dbReference type="Pfam" id="PF16860">
    <property type="entry name" value="CX9C"/>
    <property type="match status" value="1"/>
</dbReference>
<dbReference type="GO" id="GO:0005758">
    <property type="term" value="C:mitochondrial intermembrane space"/>
    <property type="evidence" value="ECO:0000318"/>
    <property type="project" value="GO_Central"/>
</dbReference>
<evidence type="ECO:0000313" key="3">
    <source>
        <dbReference type="Proteomes" id="UP000009022"/>
    </source>
</evidence>
<reference evidence="2 3" key="1">
    <citation type="journal article" date="2008" name="Nature">
        <title>The Trichoplax genome and the nature of placozoans.</title>
        <authorList>
            <person name="Srivastava M."/>
            <person name="Begovic E."/>
            <person name="Chapman J."/>
            <person name="Putnam N.H."/>
            <person name="Hellsten U."/>
            <person name="Kawashima T."/>
            <person name="Kuo A."/>
            <person name="Mitros T."/>
            <person name="Salamov A."/>
            <person name="Carpenter M.L."/>
            <person name="Signorovitch A.Y."/>
            <person name="Moreno M.A."/>
            <person name="Kamm K."/>
            <person name="Grimwood J."/>
            <person name="Schmutz J."/>
            <person name="Shapiro H."/>
            <person name="Grigoriev I.V."/>
            <person name="Buss L.W."/>
            <person name="Schierwater B."/>
            <person name="Dellaporta S.L."/>
            <person name="Rokhsar D.S."/>
        </authorList>
    </citation>
    <scope>NUCLEOTIDE SEQUENCE [LARGE SCALE GENOMIC DNA]</scope>
    <source>
        <strain evidence="2 3">Grell-BS-1999</strain>
    </source>
</reference>
<name>B3RP73_TRIAD</name>